<gene>
    <name evidence="2" type="ORF">C487_13193</name>
</gene>
<accession>L9YNA6</accession>
<sequence length="73" mass="7906">MASQQRSTTTREATAASAASETALETARRQLDRVAAQLDIDDAVIERLSHPRAVHEVTVPLERDDGSVEVFTG</sequence>
<dbReference type="InterPro" id="IPR046346">
    <property type="entry name" value="Aminoacid_DH-like_N_sf"/>
</dbReference>
<feature type="non-terminal residue" evidence="2">
    <location>
        <position position="73"/>
    </location>
</feature>
<comment type="caution">
    <text evidence="2">The sequence shown here is derived from an EMBL/GenBank/DDBJ whole genome shotgun (WGS) entry which is preliminary data.</text>
</comment>
<feature type="region of interest" description="Disordered" evidence="1">
    <location>
        <begin position="1"/>
        <end position="23"/>
    </location>
</feature>
<proteinExistence type="predicted"/>
<dbReference type="SUPFAM" id="SSF53223">
    <property type="entry name" value="Aminoacid dehydrogenase-like, N-terminal domain"/>
    <property type="match status" value="1"/>
</dbReference>
<protein>
    <submittedName>
        <fullName evidence="2">Glu/Leu/Phe/Val dehydrogenase</fullName>
    </submittedName>
</protein>
<dbReference type="Proteomes" id="UP000011618">
    <property type="component" value="Unassembled WGS sequence"/>
</dbReference>
<dbReference type="Gene3D" id="1.10.8.1210">
    <property type="match status" value="1"/>
</dbReference>
<dbReference type="AlphaFoldDB" id="L9YNA6"/>
<dbReference type="eggNOG" id="arCOG01352">
    <property type="taxonomic scope" value="Archaea"/>
</dbReference>
<evidence type="ECO:0000313" key="2">
    <source>
        <dbReference type="EMBL" id="ELY75715.1"/>
    </source>
</evidence>
<organism evidence="2 3">
    <name type="scientific">Natrinema pallidum DSM 3751</name>
    <dbReference type="NCBI Taxonomy" id="1227495"/>
    <lineage>
        <taxon>Archaea</taxon>
        <taxon>Methanobacteriati</taxon>
        <taxon>Methanobacteriota</taxon>
        <taxon>Stenosarchaea group</taxon>
        <taxon>Halobacteria</taxon>
        <taxon>Halobacteriales</taxon>
        <taxon>Natrialbaceae</taxon>
        <taxon>Natrinema</taxon>
    </lineage>
</organism>
<evidence type="ECO:0000256" key="1">
    <source>
        <dbReference type="SAM" id="MobiDB-lite"/>
    </source>
</evidence>
<name>L9YNA6_9EURY</name>
<evidence type="ECO:0000313" key="3">
    <source>
        <dbReference type="Proteomes" id="UP000011618"/>
    </source>
</evidence>
<reference evidence="2 3" key="1">
    <citation type="journal article" date="2014" name="PLoS Genet.">
        <title>Phylogenetically driven sequencing of extremely halophilic archaea reveals strategies for static and dynamic osmo-response.</title>
        <authorList>
            <person name="Becker E.A."/>
            <person name="Seitzer P.M."/>
            <person name="Tritt A."/>
            <person name="Larsen D."/>
            <person name="Krusor M."/>
            <person name="Yao A.I."/>
            <person name="Wu D."/>
            <person name="Madern D."/>
            <person name="Eisen J.A."/>
            <person name="Darling A.E."/>
            <person name="Facciotti M.T."/>
        </authorList>
    </citation>
    <scope>NUCLEOTIDE SEQUENCE [LARGE SCALE GENOMIC DNA]</scope>
    <source>
        <strain evidence="2 3">DSM 3751</strain>
    </source>
</reference>
<dbReference type="EMBL" id="AOII01000077">
    <property type="protein sequence ID" value="ELY75715.1"/>
    <property type="molecule type" value="Genomic_DNA"/>
</dbReference>